<protein>
    <submittedName>
        <fullName evidence="2">Metallopeptidase</fullName>
    </submittedName>
</protein>
<dbReference type="AlphaFoldDB" id="A0A7C1I4X5"/>
<comment type="caution">
    <text evidence="2">The sequence shown here is derived from an EMBL/GenBank/DDBJ whole genome shotgun (WGS) entry which is preliminary data.</text>
</comment>
<organism evidence="2">
    <name type="scientific">Fervidicoccus fontis</name>
    <dbReference type="NCBI Taxonomy" id="683846"/>
    <lineage>
        <taxon>Archaea</taxon>
        <taxon>Thermoproteota</taxon>
        <taxon>Thermoprotei</taxon>
        <taxon>Fervidicoccales</taxon>
        <taxon>Fervidicoccaceae</taxon>
        <taxon>Fervidicoccus</taxon>
    </lineage>
</organism>
<feature type="domain" description="Putative phage metallopeptidase" evidence="1">
    <location>
        <begin position="6"/>
        <end position="103"/>
    </location>
</feature>
<dbReference type="Pfam" id="PF18894">
    <property type="entry name" value="PhageMetallopep"/>
    <property type="match status" value="1"/>
</dbReference>
<name>A0A7C1I4X5_9CREN</name>
<evidence type="ECO:0000259" key="1">
    <source>
        <dbReference type="Pfam" id="PF18894"/>
    </source>
</evidence>
<sequence length="156" mass="17988">MKRLARCDINDILEEVKGIPELSYLDKERISFIVSRGSMSNAYAKIYGLHREIQVGFGIPPIYVIEFLCEKVSSLNMEEAFIILIHELLHIPPKFSGGLRPHGKHVNDFIARKLSMKITHEVKAKFYERVSSCCDEKNPNFRRISSKMYSGKKSRL</sequence>
<evidence type="ECO:0000313" key="2">
    <source>
        <dbReference type="EMBL" id="HDS11185.1"/>
    </source>
</evidence>
<reference evidence="2" key="1">
    <citation type="journal article" date="2020" name="mSystems">
        <title>Genome- and Community-Level Interaction Insights into Carbon Utilization and Element Cycling Functions of Hydrothermarchaeota in Hydrothermal Sediment.</title>
        <authorList>
            <person name="Zhou Z."/>
            <person name="Liu Y."/>
            <person name="Xu W."/>
            <person name="Pan J."/>
            <person name="Luo Z.H."/>
            <person name="Li M."/>
        </authorList>
    </citation>
    <scope>NUCLEOTIDE SEQUENCE [LARGE SCALE GENOMIC DNA]</scope>
    <source>
        <strain evidence="2">SpSt-123</strain>
    </source>
</reference>
<gene>
    <name evidence="2" type="ORF">ENO04_06210</name>
</gene>
<accession>A0A7C1I4X5</accession>
<dbReference type="EMBL" id="DSDY01000185">
    <property type="protein sequence ID" value="HDS11185.1"/>
    <property type="molecule type" value="Genomic_DNA"/>
</dbReference>
<dbReference type="InterPro" id="IPR043998">
    <property type="entry name" value="Put_Metallopep"/>
</dbReference>
<proteinExistence type="predicted"/>